<dbReference type="SUPFAM" id="SSF81901">
    <property type="entry name" value="HCP-like"/>
    <property type="match status" value="1"/>
</dbReference>
<keyword evidence="3" id="KW-0862">Zinc</keyword>
<dbReference type="SUPFAM" id="SSF144232">
    <property type="entry name" value="HIT/MYND zinc finger-like"/>
    <property type="match status" value="1"/>
</dbReference>
<dbReference type="InterPro" id="IPR011990">
    <property type="entry name" value="TPR-like_helical_dom_sf"/>
</dbReference>
<evidence type="ECO:0000259" key="6">
    <source>
        <dbReference type="PROSITE" id="PS50865"/>
    </source>
</evidence>
<evidence type="ECO:0000313" key="7">
    <source>
        <dbReference type="EMBL" id="EEH51824.1"/>
    </source>
</evidence>
<dbReference type="SMART" id="SM00671">
    <property type="entry name" value="SEL1"/>
    <property type="match status" value="7"/>
</dbReference>
<keyword evidence="8" id="KW-1185">Reference proteome</keyword>
<keyword evidence="1" id="KW-0479">Metal-binding</keyword>
<dbReference type="OrthoDB" id="509488at2759"/>
<dbReference type="EMBL" id="GG663750">
    <property type="protein sequence ID" value="EEH51824.1"/>
    <property type="molecule type" value="Genomic_DNA"/>
</dbReference>
<evidence type="ECO:0000256" key="1">
    <source>
        <dbReference type="ARBA" id="ARBA00022723"/>
    </source>
</evidence>
<dbReference type="Proteomes" id="UP000001876">
    <property type="component" value="Unassembled WGS sequence"/>
</dbReference>
<dbReference type="PROSITE" id="PS50865">
    <property type="entry name" value="ZF_MYND_2"/>
    <property type="match status" value="1"/>
</dbReference>
<proteinExistence type="inferred from homology"/>
<feature type="domain" description="MYND-type" evidence="6">
    <location>
        <begin position="408"/>
        <end position="452"/>
    </location>
</feature>
<comment type="similarity">
    <text evidence="4">Belongs to the sel-1 family.</text>
</comment>
<evidence type="ECO:0000256" key="2">
    <source>
        <dbReference type="ARBA" id="ARBA00022771"/>
    </source>
</evidence>
<reference evidence="7 8" key="1">
    <citation type="journal article" date="2009" name="Science">
        <title>Green evolution and dynamic adaptations revealed by genomes of the marine picoeukaryotes Micromonas.</title>
        <authorList>
            <person name="Worden A.Z."/>
            <person name="Lee J.H."/>
            <person name="Mock T."/>
            <person name="Rouze P."/>
            <person name="Simmons M.P."/>
            <person name="Aerts A.L."/>
            <person name="Allen A.E."/>
            <person name="Cuvelier M.L."/>
            <person name="Derelle E."/>
            <person name="Everett M.V."/>
            <person name="Foulon E."/>
            <person name="Grimwood J."/>
            <person name="Gundlach H."/>
            <person name="Henrissat B."/>
            <person name="Napoli C."/>
            <person name="McDonald S.M."/>
            <person name="Parker M.S."/>
            <person name="Rombauts S."/>
            <person name="Salamov A."/>
            <person name="Von Dassow P."/>
            <person name="Badger J.H."/>
            <person name="Coutinho P.M."/>
            <person name="Demir E."/>
            <person name="Dubchak I."/>
            <person name="Gentemann C."/>
            <person name="Eikrem W."/>
            <person name="Gready J.E."/>
            <person name="John U."/>
            <person name="Lanier W."/>
            <person name="Lindquist E.A."/>
            <person name="Lucas S."/>
            <person name="Mayer K.F."/>
            <person name="Moreau H."/>
            <person name="Not F."/>
            <person name="Otillar R."/>
            <person name="Panaud O."/>
            <person name="Pangilinan J."/>
            <person name="Paulsen I."/>
            <person name="Piegu B."/>
            <person name="Poliakov A."/>
            <person name="Robbens S."/>
            <person name="Schmutz J."/>
            <person name="Toulza E."/>
            <person name="Wyss T."/>
            <person name="Zelensky A."/>
            <person name="Zhou K."/>
            <person name="Armbrust E.V."/>
            <person name="Bhattacharya D."/>
            <person name="Goodenough U.W."/>
            <person name="Van de Peer Y."/>
            <person name="Grigoriev I.V."/>
        </authorList>
    </citation>
    <scope>NUCLEOTIDE SEQUENCE [LARGE SCALE GENOMIC DNA]</scope>
    <source>
        <strain evidence="7 8">CCMP1545</strain>
    </source>
</reference>
<dbReference type="Pfam" id="PF08238">
    <property type="entry name" value="Sel1"/>
    <property type="match status" value="8"/>
</dbReference>
<dbReference type="GO" id="GO:0008270">
    <property type="term" value="F:zinc ion binding"/>
    <property type="evidence" value="ECO:0007669"/>
    <property type="project" value="UniProtKB-KW"/>
</dbReference>
<evidence type="ECO:0000256" key="3">
    <source>
        <dbReference type="ARBA" id="ARBA00022833"/>
    </source>
</evidence>
<dbReference type="InterPro" id="IPR002893">
    <property type="entry name" value="Znf_MYND"/>
</dbReference>
<dbReference type="AlphaFoldDB" id="C1N835"/>
<dbReference type="Pfam" id="PF01753">
    <property type="entry name" value="zf-MYND"/>
    <property type="match status" value="1"/>
</dbReference>
<keyword evidence="2 5" id="KW-0863">Zinc-finger</keyword>
<evidence type="ECO:0000256" key="5">
    <source>
        <dbReference type="PROSITE-ProRule" id="PRU00134"/>
    </source>
</evidence>
<dbReference type="InterPro" id="IPR006597">
    <property type="entry name" value="Sel1-like"/>
</dbReference>
<dbReference type="InterPro" id="IPR050767">
    <property type="entry name" value="Sel1_AlgK"/>
</dbReference>
<evidence type="ECO:0000256" key="4">
    <source>
        <dbReference type="ARBA" id="ARBA00038101"/>
    </source>
</evidence>
<dbReference type="Gene3D" id="1.25.40.10">
    <property type="entry name" value="Tetratricopeptide repeat domain"/>
    <property type="match status" value="2"/>
</dbReference>
<sequence>MTKIKLPRKIRELVKKANGGCGKAAYAIAGHYRKGTGGVEENDELARQWLVKAAELGHVGTQSDLGSMFYELSEYEAARKWWEKAAAQGDVHAMKMLGQLYEDGRGVEKNKSTAAEWFLKAASTGDREAQLNYGIFLDDEMGQYAAAREWYEKAAAQGDYDAMNNLGQLYDNGRGVERNKSTAAAWYLKGALKGNPCAQNNYGVYLELEREQYANALKWYERAAACGNESSMCNIGLLYDEGRGVERNIAKAREWWEQAVEQGCQKSETMLKLTHTEAAPQPIAQNDYVAYEKMVLERSKFSGGGSDYVSHYVDRLGDLWTAKREALLSIMEDTSASISDDAMELFASGPLPDHKAEDRLHHLALCFLHGRCGLEKNLRMAKEAFKLAEIYHPDNAAVAEELVKLRACVTCGKRDARLGCKLCRGVRYCDKRCQQKDWARGTEPHPPHRETCSRAVNGIMPPGYFARLRDEAAKEREASN</sequence>
<dbReference type="GeneID" id="9689643"/>
<dbReference type="PANTHER" id="PTHR11102">
    <property type="entry name" value="SEL-1-LIKE PROTEIN"/>
    <property type="match status" value="1"/>
</dbReference>
<evidence type="ECO:0000313" key="8">
    <source>
        <dbReference type="Proteomes" id="UP000001876"/>
    </source>
</evidence>
<dbReference type="eggNOG" id="KOG1550">
    <property type="taxonomic scope" value="Eukaryota"/>
</dbReference>
<dbReference type="PANTHER" id="PTHR11102:SF160">
    <property type="entry name" value="ERAD-ASSOCIATED E3 UBIQUITIN-PROTEIN LIGASE COMPONENT HRD3"/>
    <property type="match status" value="1"/>
</dbReference>
<organism evidence="8">
    <name type="scientific">Micromonas pusilla (strain CCMP1545)</name>
    <name type="common">Picoplanktonic green alga</name>
    <dbReference type="NCBI Taxonomy" id="564608"/>
    <lineage>
        <taxon>Eukaryota</taxon>
        <taxon>Viridiplantae</taxon>
        <taxon>Chlorophyta</taxon>
        <taxon>Mamiellophyceae</taxon>
        <taxon>Mamiellales</taxon>
        <taxon>Mamiellaceae</taxon>
        <taxon>Micromonas</taxon>
    </lineage>
</organism>
<dbReference type="KEGG" id="mpp:MICPUCDRAFT_53932"/>
<name>C1N835_MICPC</name>
<dbReference type="RefSeq" id="XP_003064202.1">
    <property type="nucleotide sequence ID" value="XM_003064156.1"/>
</dbReference>
<protein>
    <recommendedName>
        <fullName evidence="6">MYND-type domain-containing protein</fullName>
    </recommendedName>
</protein>
<gene>
    <name evidence="7" type="ORF">MICPUCDRAFT_53932</name>
</gene>
<dbReference type="Gene3D" id="6.10.140.2220">
    <property type="match status" value="1"/>
</dbReference>
<accession>C1N835</accession>
<dbReference type="STRING" id="564608.C1N835"/>